<gene>
    <name evidence="2" type="ORF">GCM10007913_10030</name>
</gene>
<dbReference type="EMBL" id="BSNG01000001">
    <property type="protein sequence ID" value="GLQ09071.1"/>
    <property type="molecule type" value="Genomic_DNA"/>
</dbReference>
<organism evidence="2 3">
    <name type="scientific">Devosia yakushimensis</name>
    <dbReference type="NCBI Taxonomy" id="470028"/>
    <lineage>
        <taxon>Bacteria</taxon>
        <taxon>Pseudomonadati</taxon>
        <taxon>Pseudomonadota</taxon>
        <taxon>Alphaproteobacteria</taxon>
        <taxon>Hyphomicrobiales</taxon>
        <taxon>Devosiaceae</taxon>
        <taxon>Devosia</taxon>
    </lineage>
</organism>
<feature type="signal peptide" evidence="1">
    <location>
        <begin position="1"/>
        <end position="22"/>
    </location>
</feature>
<proteinExistence type="predicted"/>
<protein>
    <recommendedName>
        <fullName evidence="4">DUF1344 domain-containing protein</fullName>
    </recommendedName>
</protein>
<dbReference type="InterPro" id="IPR009780">
    <property type="entry name" value="DUF1344"/>
</dbReference>
<evidence type="ECO:0000256" key="1">
    <source>
        <dbReference type="SAM" id="SignalP"/>
    </source>
</evidence>
<dbReference type="Pfam" id="PF07076">
    <property type="entry name" value="DUF1344"/>
    <property type="match status" value="1"/>
</dbReference>
<comment type="caution">
    <text evidence="2">The sequence shown here is derived from an EMBL/GenBank/DDBJ whole genome shotgun (WGS) entry which is preliminary data.</text>
</comment>
<evidence type="ECO:0008006" key="4">
    <source>
        <dbReference type="Google" id="ProtNLM"/>
    </source>
</evidence>
<name>A0ABQ5UEU5_9HYPH</name>
<accession>A0ABQ5UEU5</accession>
<sequence length="104" mass="10671">MRKIIVPAVLALIVGTSGMAFAATTTPMAPAAKPAAAATIAAPQSISSTVKAFDLKTHSLTLANGIVYKLPATFKDPGLKNGAKVTVKWQQNGKEYDASSVTLG</sequence>
<dbReference type="Proteomes" id="UP001161406">
    <property type="component" value="Unassembled WGS sequence"/>
</dbReference>
<feature type="chain" id="PRO_5046537355" description="DUF1344 domain-containing protein" evidence="1">
    <location>
        <begin position="23"/>
        <end position="104"/>
    </location>
</feature>
<dbReference type="RefSeq" id="WP_284388528.1">
    <property type="nucleotide sequence ID" value="NZ_BSNG01000001.1"/>
</dbReference>
<reference evidence="2" key="1">
    <citation type="journal article" date="2014" name="Int. J. Syst. Evol. Microbiol.">
        <title>Complete genome of a new Firmicutes species belonging to the dominant human colonic microbiota ('Ruminococcus bicirculans') reveals two chromosomes and a selective capacity to utilize plant glucans.</title>
        <authorList>
            <consortium name="NISC Comparative Sequencing Program"/>
            <person name="Wegmann U."/>
            <person name="Louis P."/>
            <person name="Goesmann A."/>
            <person name="Henrissat B."/>
            <person name="Duncan S.H."/>
            <person name="Flint H.J."/>
        </authorList>
    </citation>
    <scope>NUCLEOTIDE SEQUENCE</scope>
    <source>
        <strain evidence="2">NBRC 103855</strain>
    </source>
</reference>
<reference evidence="2" key="2">
    <citation type="submission" date="2023-01" db="EMBL/GenBank/DDBJ databases">
        <title>Draft genome sequence of Devosia yakushimensis strain NBRC 103855.</title>
        <authorList>
            <person name="Sun Q."/>
            <person name="Mori K."/>
        </authorList>
    </citation>
    <scope>NUCLEOTIDE SEQUENCE</scope>
    <source>
        <strain evidence="2">NBRC 103855</strain>
    </source>
</reference>
<evidence type="ECO:0000313" key="3">
    <source>
        <dbReference type="Proteomes" id="UP001161406"/>
    </source>
</evidence>
<keyword evidence="3" id="KW-1185">Reference proteome</keyword>
<keyword evidence="1" id="KW-0732">Signal</keyword>
<evidence type="ECO:0000313" key="2">
    <source>
        <dbReference type="EMBL" id="GLQ09071.1"/>
    </source>
</evidence>